<sequence>MCVAINTATGTYDLSASATCRPVCRSLLPLAFASASAPPRPVIILPLPTKGCRRKSARDRDTMVMMGQLGRLVDGIKSRLRAGGAGKRGVGGSVRKASASASAAGYDKVEKTDSMRVEIRSRQARKLIAKNLDAADSIARANKRFFLAF</sequence>
<dbReference type="PANTHER" id="PTHR34563:SF6">
    <property type="entry name" value="OS08G0416800 PROTEIN"/>
    <property type="match status" value="1"/>
</dbReference>
<evidence type="ECO:0000313" key="2">
    <source>
        <dbReference type="Proteomes" id="UP000275267"/>
    </source>
</evidence>
<gene>
    <name evidence="1" type="ORF">C2845_PM13G12600</name>
</gene>
<name>A0A3L6RMZ1_PANMI</name>
<reference evidence="2" key="1">
    <citation type="journal article" date="2019" name="Nat. Commun.">
        <title>The genome of broomcorn millet.</title>
        <authorList>
            <person name="Zou C."/>
            <person name="Miki D."/>
            <person name="Li D."/>
            <person name="Tang Q."/>
            <person name="Xiao L."/>
            <person name="Rajput S."/>
            <person name="Deng P."/>
            <person name="Jia W."/>
            <person name="Huang R."/>
            <person name="Zhang M."/>
            <person name="Sun Y."/>
            <person name="Hu J."/>
            <person name="Fu X."/>
            <person name="Schnable P.S."/>
            <person name="Li F."/>
            <person name="Zhang H."/>
            <person name="Feng B."/>
            <person name="Zhu X."/>
            <person name="Liu R."/>
            <person name="Schnable J.C."/>
            <person name="Zhu J.-K."/>
            <person name="Zhang H."/>
        </authorList>
    </citation>
    <scope>NUCLEOTIDE SEQUENCE [LARGE SCALE GENOMIC DNA]</scope>
</reference>
<keyword evidence="2" id="KW-1185">Reference proteome</keyword>
<evidence type="ECO:0000313" key="1">
    <source>
        <dbReference type="EMBL" id="RLN05165.1"/>
    </source>
</evidence>
<dbReference type="OrthoDB" id="691078at2759"/>
<proteinExistence type="predicted"/>
<organism evidence="1 2">
    <name type="scientific">Panicum miliaceum</name>
    <name type="common">Proso millet</name>
    <name type="synonym">Broomcorn millet</name>
    <dbReference type="NCBI Taxonomy" id="4540"/>
    <lineage>
        <taxon>Eukaryota</taxon>
        <taxon>Viridiplantae</taxon>
        <taxon>Streptophyta</taxon>
        <taxon>Embryophyta</taxon>
        <taxon>Tracheophyta</taxon>
        <taxon>Spermatophyta</taxon>
        <taxon>Magnoliopsida</taxon>
        <taxon>Liliopsida</taxon>
        <taxon>Poales</taxon>
        <taxon>Poaceae</taxon>
        <taxon>PACMAD clade</taxon>
        <taxon>Panicoideae</taxon>
        <taxon>Panicodae</taxon>
        <taxon>Paniceae</taxon>
        <taxon>Panicinae</taxon>
        <taxon>Panicum</taxon>
        <taxon>Panicum sect. Panicum</taxon>
    </lineage>
</organism>
<dbReference type="Proteomes" id="UP000275267">
    <property type="component" value="Unassembled WGS sequence"/>
</dbReference>
<dbReference type="EMBL" id="PQIB02000008">
    <property type="protein sequence ID" value="RLN05165.1"/>
    <property type="molecule type" value="Genomic_DNA"/>
</dbReference>
<dbReference type="PANTHER" id="PTHR34563">
    <property type="entry name" value="BNACNNG33880D PROTEIN"/>
    <property type="match status" value="1"/>
</dbReference>
<comment type="caution">
    <text evidence="1">The sequence shown here is derived from an EMBL/GenBank/DDBJ whole genome shotgun (WGS) entry which is preliminary data.</text>
</comment>
<dbReference type="AlphaFoldDB" id="A0A3L6RMZ1"/>
<accession>A0A3L6RMZ1</accession>
<protein>
    <submittedName>
        <fullName evidence="1">Uncharacterized protein</fullName>
    </submittedName>
</protein>